<sequence>MRIAARKLKAIVGHEKIIGWKTILQMDWMSSEDTVDTGAANRNLQPLKIRCLGWCSPSLNRIYACLHYLTTQDLPLASDTEAEDHDVNNLGPTVTIYYRHRSQGSLEETDKRSPPVDSCRVKGPVWKSLRDHPEDFTIFDLPIADGELDPDDLAWLADIEDHDNEPNGAADEAD</sequence>
<evidence type="ECO:0000313" key="2">
    <source>
        <dbReference type="Proteomes" id="UP000250043"/>
    </source>
</evidence>
<protein>
    <submittedName>
        <fullName evidence="1">Uncharacterized protein</fullName>
    </submittedName>
</protein>
<keyword evidence="2" id="KW-1185">Reference proteome</keyword>
<dbReference type="EMBL" id="KV722502">
    <property type="protein sequence ID" value="OCH87010.1"/>
    <property type="molecule type" value="Genomic_DNA"/>
</dbReference>
<reference evidence="1 2" key="1">
    <citation type="submission" date="2016-07" db="EMBL/GenBank/DDBJ databases">
        <title>Draft genome of the white-rot fungus Obba rivulosa 3A-2.</title>
        <authorList>
            <consortium name="DOE Joint Genome Institute"/>
            <person name="Miettinen O."/>
            <person name="Riley R."/>
            <person name="Acob R."/>
            <person name="Barry K."/>
            <person name="Cullen D."/>
            <person name="De Vries R."/>
            <person name="Hainaut M."/>
            <person name="Hatakka A."/>
            <person name="Henrissat B."/>
            <person name="Hilden K."/>
            <person name="Kuo R."/>
            <person name="Labutti K."/>
            <person name="Lipzen A."/>
            <person name="Makela M.R."/>
            <person name="Sandor L."/>
            <person name="Spatafora J.W."/>
            <person name="Grigoriev I.V."/>
            <person name="Hibbett D.S."/>
        </authorList>
    </citation>
    <scope>NUCLEOTIDE SEQUENCE [LARGE SCALE GENOMIC DNA]</scope>
    <source>
        <strain evidence="1 2">3A-2</strain>
    </source>
</reference>
<organism evidence="1 2">
    <name type="scientific">Obba rivulosa</name>
    <dbReference type="NCBI Taxonomy" id="1052685"/>
    <lineage>
        <taxon>Eukaryota</taxon>
        <taxon>Fungi</taxon>
        <taxon>Dikarya</taxon>
        <taxon>Basidiomycota</taxon>
        <taxon>Agaricomycotina</taxon>
        <taxon>Agaricomycetes</taxon>
        <taxon>Polyporales</taxon>
        <taxon>Gelatoporiaceae</taxon>
        <taxon>Obba</taxon>
    </lineage>
</organism>
<accession>A0A8E2DGE5</accession>
<proteinExistence type="predicted"/>
<name>A0A8E2DGE5_9APHY</name>
<dbReference type="OrthoDB" id="2735528at2759"/>
<gene>
    <name evidence="1" type="ORF">OBBRIDRAFT_837705</name>
</gene>
<dbReference type="AlphaFoldDB" id="A0A8E2DGE5"/>
<evidence type="ECO:0000313" key="1">
    <source>
        <dbReference type="EMBL" id="OCH87010.1"/>
    </source>
</evidence>
<dbReference type="Proteomes" id="UP000250043">
    <property type="component" value="Unassembled WGS sequence"/>
</dbReference>